<evidence type="ECO:0000313" key="3">
    <source>
        <dbReference type="Proteomes" id="UP000187609"/>
    </source>
</evidence>
<evidence type="ECO:0000256" key="1">
    <source>
        <dbReference type="SAM" id="MobiDB-lite"/>
    </source>
</evidence>
<name>A0A1J6IQW3_NICAT</name>
<dbReference type="PANTHER" id="PTHR33233">
    <property type="entry name" value="ENDONUCLEASE/EXONUCLEASE/PHOSPHATASE"/>
    <property type="match status" value="1"/>
</dbReference>
<evidence type="ECO:0000313" key="2">
    <source>
        <dbReference type="EMBL" id="OIT07238.1"/>
    </source>
</evidence>
<dbReference type="EMBL" id="MJEQ01037183">
    <property type="protein sequence ID" value="OIT07238.1"/>
    <property type="molecule type" value="Genomic_DNA"/>
</dbReference>
<comment type="caution">
    <text evidence="2">The sequence shown here is derived from an EMBL/GenBank/DDBJ whole genome shotgun (WGS) entry which is preliminary data.</text>
</comment>
<accession>A0A1J6IQW3</accession>
<proteinExistence type="predicted"/>
<protein>
    <submittedName>
        <fullName evidence="2">Uncharacterized protein</fullName>
    </submittedName>
</protein>
<reference evidence="2" key="1">
    <citation type="submission" date="2016-11" db="EMBL/GenBank/DDBJ databases">
        <title>The genome of Nicotiana attenuata.</title>
        <authorList>
            <person name="Xu S."/>
            <person name="Brockmoeller T."/>
            <person name="Gaquerel E."/>
            <person name="Navarro A."/>
            <person name="Kuhl H."/>
            <person name="Gase K."/>
            <person name="Ling Z."/>
            <person name="Zhou W."/>
            <person name="Kreitzer C."/>
            <person name="Stanke M."/>
            <person name="Tang H."/>
            <person name="Lyons E."/>
            <person name="Pandey P."/>
            <person name="Pandey S.P."/>
            <person name="Timmermann B."/>
            <person name="Baldwin I.T."/>
        </authorList>
    </citation>
    <scope>NUCLEOTIDE SEQUENCE [LARGE SCALE GENOMIC DNA]</scope>
    <source>
        <strain evidence="2">UT</strain>
    </source>
</reference>
<gene>
    <name evidence="2" type="ORF">A4A49_30794</name>
</gene>
<organism evidence="2 3">
    <name type="scientific">Nicotiana attenuata</name>
    <name type="common">Coyote tobacco</name>
    <dbReference type="NCBI Taxonomy" id="49451"/>
    <lineage>
        <taxon>Eukaryota</taxon>
        <taxon>Viridiplantae</taxon>
        <taxon>Streptophyta</taxon>
        <taxon>Embryophyta</taxon>
        <taxon>Tracheophyta</taxon>
        <taxon>Spermatophyta</taxon>
        <taxon>Magnoliopsida</taxon>
        <taxon>eudicotyledons</taxon>
        <taxon>Gunneridae</taxon>
        <taxon>Pentapetalae</taxon>
        <taxon>asterids</taxon>
        <taxon>lamiids</taxon>
        <taxon>Solanales</taxon>
        <taxon>Solanaceae</taxon>
        <taxon>Nicotianoideae</taxon>
        <taxon>Nicotianeae</taxon>
        <taxon>Nicotiana</taxon>
    </lineage>
</organism>
<dbReference type="PANTHER" id="PTHR33233:SF17">
    <property type="entry name" value="DUF4283 DOMAIN-CONTAINING PROTEIN"/>
    <property type="match status" value="1"/>
</dbReference>
<dbReference type="Gramene" id="OIT07238">
    <property type="protein sequence ID" value="OIT07238"/>
    <property type="gene ID" value="A4A49_30794"/>
</dbReference>
<feature type="region of interest" description="Disordered" evidence="1">
    <location>
        <begin position="1"/>
        <end position="33"/>
    </location>
</feature>
<keyword evidence="3" id="KW-1185">Reference proteome</keyword>
<dbReference type="Proteomes" id="UP000187609">
    <property type="component" value="Unassembled WGS sequence"/>
</dbReference>
<dbReference type="AlphaFoldDB" id="A0A1J6IQW3"/>
<sequence length="143" mass="15103">MEKAAPEATPPSSTQTADPAKGGVACESGSTLSHPNISKRLDLTFPVSISHVAATSTVQVNGTVNVINPAQSQVNSLGSSEKSTEAEVVIASETTPKAPWTTLFQKNRFATNGMSLSYIPLQIVDGQSMVQLDKSEVEEEENK</sequence>